<evidence type="ECO:0008006" key="4">
    <source>
        <dbReference type="Google" id="ProtNLM"/>
    </source>
</evidence>
<feature type="transmembrane region" description="Helical" evidence="1">
    <location>
        <begin position="215"/>
        <end position="232"/>
    </location>
</feature>
<protein>
    <recommendedName>
        <fullName evidence="4">ABC-2 family transporter protein</fullName>
    </recommendedName>
</protein>
<evidence type="ECO:0000313" key="2">
    <source>
        <dbReference type="EMBL" id="MBU5675107.1"/>
    </source>
</evidence>
<feature type="transmembrane region" description="Helical" evidence="1">
    <location>
        <begin position="52"/>
        <end position="75"/>
    </location>
</feature>
<sequence length="248" mass="28780">MRIDMPDEKTIKTEIDTIVAKGLYQKESFYSYLKNMYKHIGIRYLFRDGLEIMFTILLVSSILFFTITNSNIYNIAKTGGIYAYLFTVSPILYLVMSISSFISAKQNGTYEIEMTCKYNMYQISAFRMLVFSTICILVNFLFVYTIISIYTNLSFLRAFAISISSLFLFSTVFLFTITKLQSKFTKYFIVLGWIVVNLALCIFDINLYAQLLSNISIYTWLAVTVVSLFIYIKNIKALISFRNIEEVI</sequence>
<evidence type="ECO:0000313" key="3">
    <source>
        <dbReference type="Proteomes" id="UP000779508"/>
    </source>
</evidence>
<proteinExistence type="predicted"/>
<feature type="transmembrane region" description="Helical" evidence="1">
    <location>
        <begin position="81"/>
        <end position="104"/>
    </location>
</feature>
<organism evidence="2 3">
    <name type="scientific">Alkaliphilus flagellatus</name>
    <dbReference type="NCBI Taxonomy" id="2841507"/>
    <lineage>
        <taxon>Bacteria</taxon>
        <taxon>Bacillati</taxon>
        <taxon>Bacillota</taxon>
        <taxon>Clostridia</taxon>
        <taxon>Peptostreptococcales</taxon>
        <taxon>Natronincolaceae</taxon>
        <taxon>Alkaliphilus</taxon>
    </lineage>
</organism>
<dbReference type="RefSeq" id="WP_216414610.1">
    <property type="nucleotide sequence ID" value="NZ_JAHLQK010000001.1"/>
</dbReference>
<accession>A0ABS6G081</accession>
<keyword evidence="3" id="KW-1185">Reference proteome</keyword>
<keyword evidence="1" id="KW-0812">Transmembrane</keyword>
<dbReference type="Proteomes" id="UP000779508">
    <property type="component" value="Unassembled WGS sequence"/>
</dbReference>
<evidence type="ECO:0000256" key="1">
    <source>
        <dbReference type="SAM" id="Phobius"/>
    </source>
</evidence>
<feature type="transmembrane region" description="Helical" evidence="1">
    <location>
        <begin position="187"/>
        <end position="209"/>
    </location>
</feature>
<keyword evidence="1" id="KW-1133">Transmembrane helix</keyword>
<reference evidence="2 3" key="1">
    <citation type="submission" date="2021-06" db="EMBL/GenBank/DDBJ databases">
        <authorList>
            <person name="Sun Q."/>
            <person name="Li D."/>
        </authorList>
    </citation>
    <scope>NUCLEOTIDE SEQUENCE [LARGE SCALE GENOMIC DNA]</scope>
    <source>
        <strain evidence="2 3">MSJ-5</strain>
    </source>
</reference>
<gene>
    <name evidence="2" type="ORF">KQI88_01585</name>
</gene>
<name>A0ABS6G081_9FIRM</name>
<dbReference type="EMBL" id="JAHLQK010000001">
    <property type="protein sequence ID" value="MBU5675107.1"/>
    <property type="molecule type" value="Genomic_DNA"/>
</dbReference>
<feature type="transmembrane region" description="Helical" evidence="1">
    <location>
        <begin position="125"/>
        <end position="149"/>
    </location>
</feature>
<comment type="caution">
    <text evidence="2">The sequence shown here is derived from an EMBL/GenBank/DDBJ whole genome shotgun (WGS) entry which is preliminary data.</text>
</comment>
<keyword evidence="1" id="KW-0472">Membrane</keyword>
<feature type="transmembrane region" description="Helical" evidence="1">
    <location>
        <begin position="155"/>
        <end position="175"/>
    </location>
</feature>